<dbReference type="AlphaFoldDB" id="A0A151X4D7"/>
<comment type="similarity">
    <text evidence="1">Belongs to the TPRG1 family.</text>
</comment>
<sequence>MEETCLEEGPAVNFERATLEIANTDPVRPSIESTDNASNQNSASRNVCNVPFKHIDVDTFFTDRNEVVERAISDCTEKLIKQNDDELVGSWLLTEISLWDTEKERLVLLATKALYSVKYDFISLKILDFNRVPILLFDSIVTGDLIYPTSSLAPRLNGLAEGVSSVIHCAVRQEWSSIAGCSNLTQFEPRYTALLLMWNRGQPLPLIKKWNPFARNIPWLTYASHPLFWYKDGTEIVKTRFDIEAFNTTLKSLLPRESNVVNMPIIIENYCSLGALVHNRNGLDNTIIIPENLRYMVSPLDYTHDYYLGHPVILWGQAYNVAQSGYVLSRGAMNKVVQMFNSTEKCIKGGKYWKKEDYYLGKHLSSLGIRPSDTRDQYLRGTFHGYSLQNLLWGVAKPASYFTHAVYPIKGEFCSPISVTFSVSESDKMHMLNYLLYQLHVLNSKNRFGNVSAEVRVHEEDVWKVALQEEFNITHLSDISSDAYYEIWHSKYSEPGQLKIAQNYRIPDPLNCLLATYKKKNSSAHNCRIKSVVNSTKN</sequence>
<dbReference type="EMBL" id="KQ982548">
    <property type="protein sequence ID" value="KYQ55283.1"/>
    <property type="molecule type" value="Genomic_DNA"/>
</dbReference>
<feature type="domain" description="HSac2" evidence="2">
    <location>
        <begin position="62"/>
        <end position="217"/>
    </location>
</feature>
<proteinExistence type="inferred from homology"/>
<evidence type="ECO:0000259" key="2">
    <source>
        <dbReference type="PROSITE" id="PS51791"/>
    </source>
</evidence>
<dbReference type="PROSITE" id="PS51791">
    <property type="entry name" value="HSAC2"/>
    <property type="match status" value="1"/>
</dbReference>
<gene>
    <name evidence="3" type="ORF">ALC60_05908</name>
</gene>
<dbReference type="Pfam" id="PF12456">
    <property type="entry name" value="hSac2"/>
    <property type="match status" value="1"/>
</dbReference>
<evidence type="ECO:0000313" key="3">
    <source>
        <dbReference type="EMBL" id="KYQ55283.1"/>
    </source>
</evidence>
<dbReference type="InterPro" id="IPR040242">
    <property type="entry name" value="TPRG1-like"/>
</dbReference>
<dbReference type="InterPro" id="IPR022158">
    <property type="entry name" value="Inositol_phosphatase"/>
</dbReference>
<evidence type="ECO:0000256" key="1">
    <source>
        <dbReference type="ARBA" id="ARBA00009163"/>
    </source>
</evidence>
<dbReference type="STRING" id="64791.A0A151X4D7"/>
<dbReference type="Gene3D" id="3.90.550.50">
    <property type="match status" value="1"/>
</dbReference>
<evidence type="ECO:0000313" key="4">
    <source>
        <dbReference type="Proteomes" id="UP000075809"/>
    </source>
</evidence>
<dbReference type="Proteomes" id="UP000075809">
    <property type="component" value="Unassembled WGS sequence"/>
</dbReference>
<dbReference type="InterPro" id="IPR034753">
    <property type="entry name" value="hSac2"/>
</dbReference>
<dbReference type="GO" id="GO:0005737">
    <property type="term" value="C:cytoplasm"/>
    <property type="evidence" value="ECO:0007669"/>
    <property type="project" value="TreeGrafter"/>
</dbReference>
<accession>A0A151X4D7</accession>
<dbReference type="PANTHER" id="PTHR31108:SF1">
    <property type="entry name" value="HSAC2 DOMAIN-CONTAINING PROTEIN"/>
    <property type="match status" value="1"/>
</dbReference>
<dbReference type="PANTHER" id="PTHR31108">
    <property type="entry name" value="TUMOR PROTEIN P63-REGULATED GENE 1-LIKE PROTEIN"/>
    <property type="match status" value="1"/>
</dbReference>
<organism evidence="3 4">
    <name type="scientific">Mycetomoellerius zeteki</name>
    <dbReference type="NCBI Taxonomy" id="64791"/>
    <lineage>
        <taxon>Eukaryota</taxon>
        <taxon>Metazoa</taxon>
        <taxon>Ecdysozoa</taxon>
        <taxon>Arthropoda</taxon>
        <taxon>Hexapoda</taxon>
        <taxon>Insecta</taxon>
        <taxon>Pterygota</taxon>
        <taxon>Neoptera</taxon>
        <taxon>Endopterygota</taxon>
        <taxon>Hymenoptera</taxon>
        <taxon>Apocrita</taxon>
        <taxon>Aculeata</taxon>
        <taxon>Formicoidea</taxon>
        <taxon>Formicidae</taxon>
        <taxon>Myrmicinae</taxon>
        <taxon>Mycetomoellerius</taxon>
    </lineage>
</organism>
<reference evidence="3 4" key="1">
    <citation type="submission" date="2015-09" db="EMBL/GenBank/DDBJ databases">
        <title>Trachymyrmex zeteki WGS genome.</title>
        <authorList>
            <person name="Nygaard S."/>
            <person name="Hu H."/>
            <person name="Boomsma J."/>
            <person name="Zhang G."/>
        </authorList>
    </citation>
    <scope>NUCLEOTIDE SEQUENCE [LARGE SCALE GENOMIC DNA]</scope>
    <source>
        <strain evidence="3">Tzet28-1</strain>
        <tissue evidence="3">Whole body</tissue>
    </source>
</reference>
<keyword evidence="4" id="KW-1185">Reference proteome</keyword>
<protein>
    <recommendedName>
        <fullName evidence="2">HSac2 domain-containing protein</fullName>
    </recommendedName>
</protein>
<name>A0A151X4D7_9HYME</name>